<accession>A0A7V0LVL5</accession>
<reference evidence="11" key="1">
    <citation type="journal article" date="2020" name="mSystems">
        <title>Genome- and Community-Level Interaction Insights into Carbon Utilization and Element Cycling Functions of Hydrothermarchaeota in Hydrothermal Sediment.</title>
        <authorList>
            <person name="Zhou Z."/>
            <person name="Liu Y."/>
            <person name="Xu W."/>
            <person name="Pan J."/>
            <person name="Luo Z.H."/>
            <person name="Li M."/>
        </authorList>
    </citation>
    <scope>NUCLEOTIDE SEQUENCE [LARGE SCALE GENOMIC DNA]</scope>
    <source>
        <strain evidence="11">HyVt-28</strain>
    </source>
</reference>
<dbReference type="EMBL" id="DRDR01000165">
    <property type="protein sequence ID" value="HDL60556.1"/>
    <property type="molecule type" value="Genomic_DNA"/>
</dbReference>
<dbReference type="Proteomes" id="UP000886381">
    <property type="component" value="Unassembled WGS sequence"/>
</dbReference>
<dbReference type="Gene3D" id="3.30.565.10">
    <property type="entry name" value="Histidine kinase-like ATPase, C-terminal domain"/>
    <property type="match status" value="1"/>
</dbReference>
<keyword evidence="4" id="KW-0808">Transferase</keyword>
<feature type="domain" description="Histidine kinase" evidence="10">
    <location>
        <begin position="245"/>
        <end position="453"/>
    </location>
</feature>
<proteinExistence type="predicted"/>
<dbReference type="InterPro" id="IPR003661">
    <property type="entry name" value="HisK_dim/P_dom"/>
</dbReference>
<dbReference type="SUPFAM" id="SSF55874">
    <property type="entry name" value="ATPase domain of HSP90 chaperone/DNA topoisomerase II/histidine kinase"/>
    <property type="match status" value="1"/>
</dbReference>
<protein>
    <recommendedName>
        <fullName evidence="2">histidine kinase</fullName>
        <ecNumber evidence="2">2.7.13.3</ecNumber>
    </recommendedName>
</protein>
<dbReference type="AlphaFoldDB" id="A0A7V0LVL5"/>
<name>A0A7V0LVL5_UNCW3</name>
<evidence type="ECO:0000259" key="10">
    <source>
        <dbReference type="PROSITE" id="PS50109"/>
    </source>
</evidence>
<feature type="coiled-coil region" evidence="9">
    <location>
        <begin position="202"/>
        <end position="236"/>
    </location>
</feature>
<dbReference type="InterPro" id="IPR005467">
    <property type="entry name" value="His_kinase_dom"/>
</dbReference>
<dbReference type="Gene3D" id="1.10.287.130">
    <property type="match status" value="1"/>
</dbReference>
<evidence type="ECO:0000256" key="6">
    <source>
        <dbReference type="ARBA" id="ARBA00022777"/>
    </source>
</evidence>
<keyword evidence="3" id="KW-0597">Phosphoprotein</keyword>
<evidence type="ECO:0000256" key="5">
    <source>
        <dbReference type="ARBA" id="ARBA00022741"/>
    </source>
</evidence>
<dbReference type="PANTHER" id="PTHR43065">
    <property type="entry name" value="SENSOR HISTIDINE KINASE"/>
    <property type="match status" value="1"/>
</dbReference>
<evidence type="ECO:0000256" key="1">
    <source>
        <dbReference type="ARBA" id="ARBA00000085"/>
    </source>
</evidence>
<evidence type="ECO:0000256" key="8">
    <source>
        <dbReference type="ARBA" id="ARBA00023012"/>
    </source>
</evidence>
<comment type="catalytic activity">
    <reaction evidence="1">
        <text>ATP + protein L-histidine = ADP + protein N-phospho-L-histidine.</text>
        <dbReference type="EC" id="2.7.13.3"/>
    </reaction>
</comment>
<evidence type="ECO:0000256" key="3">
    <source>
        <dbReference type="ARBA" id="ARBA00022553"/>
    </source>
</evidence>
<keyword evidence="7" id="KW-0067">ATP-binding</keyword>
<dbReference type="InterPro" id="IPR004358">
    <property type="entry name" value="Sig_transdc_His_kin-like_C"/>
</dbReference>
<keyword evidence="9" id="KW-0175">Coiled coil</keyword>
<feature type="coiled-coil region" evidence="9">
    <location>
        <begin position="105"/>
        <end position="132"/>
    </location>
</feature>
<dbReference type="SMART" id="SM00387">
    <property type="entry name" value="HATPase_c"/>
    <property type="match status" value="1"/>
</dbReference>
<sequence>MQNQILKTFHTLLEVIERSTDLHQILYATLAAITSGESFGFNRAIVMLFEEDVLKPYFAMGPRNRREAMRIWKELVQKKISLDTIIRSYTPERYEQEWKKLRPLLEGIKITREELKKEKSEIAKALEERKSRIIYPGTEDLLESKKFTCLKATEIAVAPLVIANQELGVILADNFLTGRPISRSKLVALETFVFQASLAISRALIVKQLEEKIEELEELTRLLEERDKKIFDLEKRAVSGELMNHLLHEFKNPLTVIGGLASVILEETDENDPRYPFMKAIVEEVNRMDRILKETVQGLRAQLLEKKEKVNLNELIESKVEELKKYLEVKKIKIFFKKLEGLPSVLLPRLSFEDVIEYLILNAEEAMPEGGEIHIWIERENRGISIYFRDTGKGIPEELLPRIFEPFFTTKREGLGLGLYNVKQIVRSMGGSISVISKLGEGTTFKIHLPLPLA</sequence>
<keyword evidence="5" id="KW-0547">Nucleotide-binding</keyword>
<dbReference type="PRINTS" id="PR00344">
    <property type="entry name" value="BCTRLSENSOR"/>
</dbReference>
<comment type="caution">
    <text evidence="11">The sequence shown here is derived from an EMBL/GenBank/DDBJ whole genome shotgun (WGS) entry which is preliminary data.</text>
</comment>
<dbReference type="GO" id="GO:0005524">
    <property type="term" value="F:ATP binding"/>
    <property type="evidence" value="ECO:0007669"/>
    <property type="project" value="UniProtKB-KW"/>
</dbReference>
<evidence type="ECO:0000256" key="2">
    <source>
        <dbReference type="ARBA" id="ARBA00012438"/>
    </source>
</evidence>
<dbReference type="CDD" id="cd00082">
    <property type="entry name" value="HisKA"/>
    <property type="match status" value="1"/>
</dbReference>
<dbReference type="SUPFAM" id="SSF47384">
    <property type="entry name" value="Homodimeric domain of signal transducing histidine kinase"/>
    <property type="match status" value="1"/>
</dbReference>
<evidence type="ECO:0000256" key="7">
    <source>
        <dbReference type="ARBA" id="ARBA00022840"/>
    </source>
</evidence>
<dbReference type="EC" id="2.7.13.3" evidence="2"/>
<gene>
    <name evidence="11" type="ORF">ENH14_03770</name>
</gene>
<dbReference type="InterPro" id="IPR036890">
    <property type="entry name" value="HATPase_C_sf"/>
</dbReference>
<evidence type="ECO:0000256" key="4">
    <source>
        <dbReference type="ARBA" id="ARBA00022679"/>
    </source>
</evidence>
<dbReference type="Pfam" id="PF00512">
    <property type="entry name" value="HisKA"/>
    <property type="match status" value="1"/>
</dbReference>
<dbReference type="SUPFAM" id="SSF55781">
    <property type="entry name" value="GAF domain-like"/>
    <property type="match status" value="1"/>
</dbReference>
<dbReference type="SMART" id="SM00388">
    <property type="entry name" value="HisKA"/>
    <property type="match status" value="1"/>
</dbReference>
<evidence type="ECO:0000313" key="11">
    <source>
        <dbReference type="EMBL" id="HDL60556.1"/>
    </source>
</evidence>
<keyword evidence="8" id="KW-0902">Two-component regulatory system</keyword>
<keyword evidence="6" id="KW-0418">Kinase</keyword>
<dbReference type="CDD" id="cd00075">
    <property type="entry name" value="HATPase"/>
    <property type="match status" value="1"/>
</dbReference>
<dbReference type="Pfam" id="PF02518">
    <property type="entry name" value="HATPase_c"/>
    <property type="match status" value="1"/>
</dbReference>
<evidence type="ECO:0000256" key="9">
    <source>
        <dbReference type="SAM" id="Coils"/>
    </source>
</evidence>
<dbReference type="GO" id="GO:0000155">
    <property type="term" value="F:phosphorelay sensor kinase activity"/>
    <property type="evidence" value="ECO:0007669"/>
    <property type="project" value="InterPro"/>
</dbReference>
<dbReference type="PANTHER" id="PTHR43065:SF46">
    <property type="entry name" value="C4-DICARBOXYLATE TRANSPORT SENSOR PROTEIN DCTB"/>
    <property type="match status" value="1"/>
</dbReference>
<dbReference type="InterPro" id="IPR029016">
    <property type="entry name" value="GAF-like_dom_sf"/>
</dbReference>
<dbReference type="InterPro" id="IPR003594">
    <property type="entry name" value="HATPase_dom"/>
</dbReference>
<dbReference type="Gene3D" id="3.30.450.40">
    <property type="match status" value="1"/>
</dbReference>
<dbReference type="InterPro" id="IPR036097">
    <property type="entry name" value="HisK_dim/P_sf"/>
</dbReference>
<organism evidence="11">
    <name type="scientific">candidate division WOR-3 bacterium</name>
    <dbReference type="NCBI Taxonomy" id="2052148"/>
    <lineage>
        <taxon>Bacteria</taxon>
        <taxon>Bacteria division WOR-3</taxon>
    </lineage>
</organism>
<dbReference type="PROSITE" id="PS50109">
    <property type="entry name" value="HIS_KIN"/>
    <property type="match status" value="1"/>
</dbReference>